<evidence type="ECO:0000313" key="7">
    <source>
        <dbReference type="Proteomes" id="UP000195772"/>
    </source>
</evidence>
<name>A0A1Y3QTV8_9BACT</name>
<organism evidence="6 7">
    <name type="scientific">Alistipes onderdonkii</name>
    <dbReference type="NCBI Taxonomy" id="328813"/>
    <lineage>
        <taxon>Bacteria</taxon>
        <taxon>Pseudomonadati</taxon>
        <taxon>Bacteroidota</taxon>
        <taxon>Bacteroidia</taxon>
        <taxon>Bacteroidales</taxon>
        <taxon>Rikenellaceae</taxon>
        <taxon>Alistipes</taxon>
    </lineage>
</organism>
<keyword evidence="4" id="KW-0456">Lyase</keyword>
<dbReference type="Gene3D" id="3.40.50.720">
    <property type="entry name" value="NAD(P)-binding Rossmann-like Domain"/>
    <property type="match status" value="1"/>
</dbReference>
<reference evidence="7" key="1">
    <citation type="submission" date="2017-04" db="EMBL/GenBank/DDBJ databases">
        <title>Function of individual gut microbiota members based on whole genome sequencing of pure cultures obtained from chicken caecum.</title>
        <authorList>
            <person name="Medvecky M."/>
            <person name="Cejkova D."/>
            <person name="Polansky O."/>
            <person name="Karasova D."/>
            <person name="Kubasova T."/>
            <person name="Cizek A."/>
            <person name="Rychlik I."/>
        </authorList>
    </citation>
    <scope>NUCLEOTIDE SEQUENCE [LARGE SCALE GENOMIC DNA]</scope>
    <source>
        <strain evidence="7">An90</strain>
    </source>
</reference>
<dbReference type="EMBL" id="NFHB01000007">
    <property type="protein sequence ID" value="OUN02525.1"/>
    <property type="molecule type" value="Genomic_DNA"/>
</dbReference>
<accession>A0A1Y3QTV8</accession>
<proteinExistence type="predicted"/>
<dbReference type="GO" id="GO:0005737">
    <property type="term" value="C:cytoplasm"/>
    <property type="evidence" value="ECO:0007669"/>
    <property type="project" value="TreeGrafter"/>
</dbReference>
<dbReference type="GO" id="GO:0042732">
    <property type="term" value="P:D-xylose metabolic process"/>
    <property type="evidence" value="ECO:0007669"/>
    <property type="project" value="InterPro"/>
</dbReference>
<comment type="cofactor">
    <cofactor evidence="1">
        <name>NAD(+)</name>
        <dbReference type="ChEBI" id="CHEBI:57540"/>
    </cofactor>
</comment>
<dbReference type="eggNOG" id="COG0451">
    <property type="taxonomic scope" value="Bacteria"/>
</dbReference>
<dbReference type="RefSeq" id="WP_022332266.1">
    <property type="nucleotide sequence ID" value="NZ_AP025562.1"/>
</dbReference>
<gene>
    <name evidence="6" type="ORF">B5G41_10750</name>
</gene>
<dbReference type="GO" id="GO:0048040">
    <property type="term" value="F:UDP-glucuronate decarboxylase activity"/>
    <property type="evidence" value="ECO:0007669"/>
    <property type="project" value="TreeGrafter"/>
</dbReference>
<dbReference type="OrthoDB" id="9810015at2"/>
<keyword evidence="3" id="KW-0520">NAD</keyword>
<dbReference type="PANTHER" id="PTHR43078:SF6">
    <property type="entry name" value="UDP-GLUCURONIC ACID DECARBOXYLASE 1"/>
    <property type="match status" value="1"/>
</dbReference>
<dbReference type="PANTHER" id="PTHR43078">
    <property type="entry name" value="UDP-GLUCURONIC ACID DECARBOXYLASE-RELATED"/>
    <property type="match status" value="1"/>
</dbReference>
<evidence type="ECO:0000256" key="3">
    <source>
        <dbReference type="ARBA" id="ARBA00023027"/>
    </source>
</evidence>
<evidence type="ECO:0000256" key="2">
    <source>
        <dbReference type="ARBA" id="ARBA00022793"/>
    </source>
</evidence>
<protein>
    <submittedName>
        <fullName evidence="6">NAD-dependent epimerase</fullName>
    </submittedName>
</protein>
<evidence type="ECO:0000256" key="4">
    <source>
        <dbReference type="ARBA" id="ARBA00023239"/>
    </source>
</evidence>
<dbReference type="InterPro" id="IPR001509">
    <property type="entry name" value="Epimerase_deHydtase"/>
</dbReference>
<comment type="caution">
    <text evidence="6">The sequence shown here is derived from an EMBL/GenBank/DDBJ whole genome shotgun (WGS) entry which is preliminary data.</text>
</comment>
<dbReference type="InterPro" id="IPR036291">
    <property type="entry name" value="NAD(P)-bd_dom_sf"/>
</dbReference>
<dbReference type="AlphaFoldDB" id="A0A1Y3QTV8"/>
<dbReference type="PRINTS" id="PR01713">
    <property type="entry name" value="NUCEPIMERASE"/>
</dbReference>
<dbReference type="GO" id="GO:0033320">
    <property type="term" value="P:UDP-D-xylose biosynthetic process"/>
    <property type="evidence" value="ECO:0007669"/>
    <property type="project" value="UniProtKB-UniPathway"/>
</dbReference>
<sequence length="323" mass="35661">MQKRIVVLGGVGFIGTHLCLRLLEEGHEVFCVDIRDAVNSPLLRGVLQHPLFRYVHHNIINGFSIRCDEIYNLASPSRVRYNKALPVETLRVSVLGAINALDTARTEHARVVFASAGNIYGIGQRDPASEPGNCCSTHYILCEGKRAAEALHRAYHSEYDVDTRIARIFNTYGSGADPMDQRVVIKMVVAALQNRDIVVNGSGEQLRTFCWVEDLVEGLVRLMEAPPSAGAVRTVNLGSNHEIAIRALAEKIVALTGSRSRIVHTAARADDARRRTPDISAARRELGWVPRTPLAEGLRRTISYAEKELADKAYAGVTWAEMN</sequence>
<dbReference type="Pfam" id="PF01370">
    <property type="entry name" value="Epimerase"/>
    <property type="match status" value="1"/>
</dbReference>
<dbReference type="UniPathway" id="UPA00796">
    <property type="reaction ID" value="UER00771"/>
</dbReference>
<dbReference type="Proteomes" id="UP000195772">
    <property type="component" value="Unassembled WGS sequence"/>
</dbReference>
<evidence type="ECO:0000259" key="5">
    <source>
        <dbReference type="Pfam" id="PF01370"/>
    </source>
</evidence>
<evidence type="ECO:0000313" key="6">
    <source>
        <dbReference type="EMBL" id="OUN02525.1"/>
    </source>
</evidence>
<dbReference type="GO" id="GO:0070403">
    <property type="term" value="F:NAD+ binding"/>
    <property type="evidence" value="ECO:0007669"/>
    <property type="project" value="InterPro"/>
</dbReference>
<feature type="domain" description="NAD-dependent epimerase/dehydratase" evidence="5">
    <location>
        <begin position="5"/>
        <end position="238"/>
    </location>
</feature>
<evidence type="ECO:0000256" key="1">
    <source>
        <dbReference type="ARBA" id="ARBA00001911"/>
    </source>
</evidence>
<dbReference type="InterPro" id="IPR044516">
    <property type="entry name" value="UXS-like"/>
</dbReference>
<dbReference type="SUPFAM" id="SSF51735">
    <property type="entry name" value="NAD(P)-binding Rossmann-fold domains"/>
    <property type="match status" value="1"/>
</dbReference>
<keyword evidence="2" id="KW-0210">Decarboxylase</keyword>